<reference evidence="3 4" key="1">
    <citation type="submission" date="2024-04" db="EMBL/GenBank/DDBJ databases">
        <title>genome sequences of Mucor flavus KT1a and Helicostylum pulchrum KT1b strains isolation_sourced from the surface of a dry-aged beef.</title>
        <authorList>
            <person name="Toyotome T."/>
            <person name="Hosono M."/>
            <person name="Torimaru M."/>
            <person name="Fukuda K."/>
            <person name="Mikami N."/>
        </authorList>
    </citation>
    <scope>NUCLEOTIDE SEQUENCE [LARGE SCALE GENOMIC DNA]</scope>
    <source>
        <strain evidence="3 4">KT1b</strain>
    </source>
</reference>
<comment type="caution">
    <text evidence="3">The sequence shown here is derived from an EMBL/GenBank/DDBJ whole genome shotgun (WGS) entry which is preliminary data.</text>
</comment>
<feature type="region of interest" description="Disordered" evidence="2">
    <location>
        <begin position="1"/>
        <end position="21"/>
    </location>
</feature>
<feature type="coiled-coil region" evidence="1">
    <location>
        <begin position="27"/>
        <end position="54"/>
    </location>
</feature>
<feature type="compositionally biased region" description="Low complexity" evidence="2">
    <location>
        <begin position="295"/>
        <end position="307"/>
    </location>
</feature>
<gene>
    <name evidence="3" type="ORF">HPULCUR_008088</name>
</gene>
<evidence type="ECO:0000256" key="1">
    <source>
        <dbReference type="SAM" id="Coils"/>
    </source>
</evidence>
<dbReference type="Proteomes" id="UP001476247">
    <property type="component" value="Unassembled WGS sequence"/>
</dbReference>
<protein>
    <submittedName>
        <fullName evidence="3">Uncharacterized protein</fullName>
    </submittedName>
</protein>
<proteinExistence type="predicted"/>
<evidence type="ECO:0000256" key="2">
    <source>
        <dbReference type="SAM" id="MobiDB-lite"/>
    </source>
</evidence>
<feature type="region of interest" description="Disordered" evidence="2">
    <location>
        <begin position="277"/>
        <end position="357"/>
    </location>
</feature>
<feature type="compositionally biased region" description="Polar residues" evidence="2">
    <location>
        <begin position="460"/>
        <end position="470"/>
    </location>
</feature>
<feature type="compositionally biased region" description="Basic residues" evidence="2">
    <location>
        <begin position="429"/>
        <end position="449"/>
    </location>
</feature>
<evidence type="ECO:0000313" key="3">
    <source>
        <dbReference type="EMBL" id="GAA5802616.1"/>
    </source>
</evidence>
<sequence length="470" mass="52813">MTKSTIKAKSSKKHSKKKSSNTVHPYIECVQKEINSLQEELTLLESKQELTTDEETQLAITRACLERYQNTLVKLTEQTMSSKVQQLNSITENEIKQREETQMFLFLQVLYLMRLGQLGLYNCIEQAPSLQSVSGLCDQIIGAAVYYAKDPSTQVKEQKRHKIRELLKKLEHGSNDLIEESDTTTFKQIKEFLQHIWDNTVERTESVNNNNQVYSVIQFEGMVPKQDLVVDKTRTPESTNSEELALEPVIESTSNPIIDSDKLDTTSAADACDNEVNATTKDTHSLESETNTVKNTTPNDNGTNAANDDNKTDATKDATSWDIETPDNSQQVTFDSWEKESESKGSTQQEADNNGWSSIDSQVQVQNWDNATDRAWDSKNVIEESTSSAAVESHDTRVSSDNDNWRNRDDSPGRGRGRGGRGRGDRGSSRARGRGRGRGGVRGVGRGRGRGREVDEDYNRNYTPQPQTQE</sequence>
<evidence type="ECO:0000313" key="4">
    <source>
        <dbReference type="Proteomes" id="UP001476247"/>
    </source>
</evidence>
<keyword evidence="4" id="KW-1185">Reference proteome</keyword>
<name>A0ABP9Y6P6_9FUNG</name>
<accession>A0ABP9Y6P6</accession>
<feature type="compositionally biased region" description="Basic and acidic residues" evidence="2">
    <location>
        <begin position="392"/>
        <end position="413"/>
    </location>
</feature>
<keyword evidence="1" id="KW-0175">Coiled coil</keyword>
<feature type="compositionally biased region" description="Basic residues" evidence="2">
    <location>
        <begin position="9"/>
        <end position="19"/>
    </location>
</feature>
<dbReference type="EMBL" id="BAABUJ010000024">
    <property type="protein sequence ID" value="GAA5802616.1"/>
    <property type="molecule type" value="Genomic_DNA"/>
</dbReference>
<feature type="compositionally biased region" description="Polar residues" evidence="2">
    <location>
        <begin position="344"/>
        <end position="357"/>
    </location>
</feature>
<feature type="region of interest" description="Disordered" evidence="2">
    <location>
        <begin position="372"/>
        <end position="470"/>
    </location>
</feature>
<feature type="compositionally biased region" description="Basic and acidic residues" evidence="2">
    <location>
        <begin position="450"/>
        <end position="459"/>
    </location>
</feature>
<feature type="compositionally biased region" description="Basic and acidic residues" evidence="2">
    <location>
        <begin position="372"/>
        <end position="382"/>
    </location>
</feature>
<organism evidence="3 4">
    <name type="scientific">Helicostylum pulchrum</name>
    <dbReference type="NCBI Taxonomy" id="562976"/>
    <lineage>
        <taxon>Eukaryota</taxon>
        <taxon>Fungi</taxon>
        <taxon>Fungi incertae sedis</taxon>
        <taxon>Mucoromycota</taxon>
        <taxon>Mucoromycotina</taxon>
        <taxon>Mucoromycetes</taxon>
        <taxon>Mucorales</taxon>
        <taxon>Mucorineae</taxon>
        <taxon>Mucoraceae</taxon>
        <taxon>Helicostylum</taxon>
    </lineage>
</organism>